<protein>
    <submittedName>
        <fullName evidence="4">Uncharacterized protein</fullName>
    </submittedName>
</protein>
<dbReference type="AlphaFoldDB" id="A0A9D4LZG1"/>
<comment type="caution">
    <text evidence="4">The sequence shown here is derived from an EMBL/GenBank/DDBJ whole genome shotgun (WGS) entry which is preliminary data.</text>
</comment>
<evidence type="ECO:0000256" key="2">
    <source>
        <dbReference type="SAM" id="Phobius"/>
    </source>
</evidence>
<keyword evidence="2" id="KW-0472">Membrane</keyword>
<keyword evidence="2" id="KW-0812">Transmembrane</keyword>
<name>A0A9D4LZG1_DREPO</name>
<feature type="signal peptide" evidence="3">
    <location>
        <begin position="1"/>
        <end position="20"/>
    </location>
</feature>
<evidence type="ECO:0000256" key="1">
    <source>
        <dbReference type="SAM" id="MobiDB-lite"/>
    </source>
</evidence>
<feature type="transmembrane region" description="Helical" evidence="2">
    <location>
        <begin position="57"/>
        <end position="82"/>
    </location>
</feature>
<dbReference type="Proteomes" id="UP000828390">
    <property type="component" value="Unassembled WGS sequence"/>
</dbReference>
<accession>A0A9D4LZG1</accession>
<dbReference type="EMBL" id="JAIWYP010000002">
    <property type="protein sequence ID" value="KAH3866734.1"/>
    <property type="molecule type" value="Genomic_DNA"/>
</dbReference>
<keyword evidence="3" id="KW-0732">Signal</keyword>
<evidence type="ECO:0000313" key="4">
    <source>
        <dbReference type="EMBL" id="KAH3866734.1"/>
    </source>
</evidence>
<reference evidence="4" key="1">
    <citation type="journal article" date="2019" name="bioRxiv">
        <title>The Genome of the Zebra Mussel, Dreissena polymorpha: A Resource for Invasive Species Research.</title>
        <authorList>
            <person name="McCartney M.A."/>
            <person name="Auch B."/>
            <person name="Kono T."/>
            <person name="Mallez S."/>
            <person name="Zhang Y."/>
            <person name="Obille A."/>
            <person name="Becker A."/>
            <person name="Abrahante J.E."/>
            <person name="Garbe J."/>
            <person name="Badalamenti J.P."/>
            <person name="Herman A."/>
            <person name="Mangelson H."/>
            <person name="Liachko I."/>
            <person name="Sullivan S."/>
            <person name="Sone E.D."/>
            <person name="Koren S."/>
            <person name="Silverstein K.A.T."/>
            <person name="Beckman K.B."/>
            <person name="Gohl D.M."/>
        </authorList>
    </citation>
    <scope>NUCLEOTIDE SEQUENCE</scope>
    <source>
        <strain evidence="4">Duluth1</strain>
        <tissue evidence="4">Whole animal</tissue>
    </source>
</reference>
<proteinExistence type="predicted"/>
<feature type="region of interest" description="Disordered" evidence="1">
    <location>
        <begin position="142"/>
        <end position="171"/>
    </location>
</feature>
<evidence type="ECO:0000313" key="5">
    <source>
        <dbReference type="Proteomes" id="UP000828390"/>
    </source>
</evidence>
<organism evidence="4 5">
    <name type="scientific">Dreissena polymorpha</name>
    <name type="common">Zebra mussel</name>
    <name type="synonym">Mytilus polymorpha</name>
    <dbReference type="NCBI Taxonomy" id="45954"/>
    <lineage>
        <taxon>Eukaryota</taxon>
        <taxon>Metazoa</taxon>
        <taxon>Spiralia</taxon>
        <taxon>Lophotrochozoa</taxon>
        <taxon>Mollusca</taxon>
        <taxon>Bivalvia</taxon>
        <taxon>Autobranchia</taxon>
        <taxon>Heteroconchia</taxon>
        <taxon>Euheterodonta</taxon>
        <taxon>Imparidentia</taxon>
        <taxon>Neoheterodontei</taxon>
        <taxon>Myida</taxon>
        <taxon>Dreissenoidea</taxon>
        <taxon>Dreissenidae</taxon>
        <taxon>Dreissena</taxon>
    </lineage>
</organism>
<reference evidence="4" key="2">
    <citation type="submission" date="2020-11" db="EMBL/GenBank/DDBJ databases">
        <authorList>
            <person name="McCartney M.A."/>
            <person name="Auch B."/>
            <person name="Kono T."/>
            <person name="Mallez S."/>
            <person name="Becker A."/>
            <person name="Gohl D.M."/>
            <person name="Silverstein K.A.T."/>
            <person name="Koren S."/>
            <person name="Bechman K.B."/>
            <person name="Herman A."/>
            <person name="Abrahante J.E."/>
            <person name="Garbe J."/>
        </authorList>
    </citation>
    <scope>NUCLEOTIDE SEQUENCE</scope>
    <source>
        <strain evidence="4">Duluth1</strain>
        <tissue evidence="4">Whole animal</tissue>
    </source>
</reference>
<evidence type="ECO:0000256" key="3">
    <source>
        <dbReference type="SAM" id="SignalP"/>
    </source>
</evidence>
<sequence>MDTTFVGLFILFACTGTVTCLEYCHTGPLEYEYCTYYCCESSSSYYDYCCTTQVVQYWIAAPIVIGVIITITTAVYFFLCFCKTVNGMTRYQVWNANRRVAGTTVTMTTSVNQQSTMNNMPYPPQQPYQGYPMYQQPYPMVQQPYAPLPQSSVPPPYSVNYGQDPSYPPKY</sequence>
<gene>
    <name evidence="4" type="ORF">DPMN_029833</name>
</gene>
<feature type="chain" id="PRO_5038459937" evidence="3">
    <location>
        <begin position="21"/>
        <end position="171"/>
    </location>
</feature>
<keyword evidence="5" id="KW-1185">Reference proteome</keyword>
<keyword evidence="2" id="KW-1133">Transmembrane helix</keyword>